<gene>
    <name evidence="6" type="ORF">D2V04_07760</name>
</gene>
<keyword evidence="3" id="KW-1133">Transmembrane helix</keyword>
<keyword evidence="6" id="KW-0378">Hydrolase</keyword>
<evidence type="ECO:0000313" key="6">
    <source>
        <dbReference type="EMBL" id="RIV78690.1"/>
    </source>
</evidence>
<keyword evidence="4" id="KW-0472">Membrane</keyword>
<dbReference type="GO" id="GO:0008237">
    <property type="term" value="F:metallopeptidase activity"/>
    <property type="evidence" value="ECO:0007669"/>
    <property type="project" value="UniProtKB-KW"/>
</dbReference>
<name>A0A418NI75_9SPHN</name>
<dbReference type="PANTHER" id="PTHR30168:SF0">
    <property type="entry name" value="INNER MEMBRANE PROTEIN"/>
    <property type="match status" value="1"/>
</dbReference>
<dbReference type="Pfam" id="PF04228">
    <property type="entry name" value="Zn_peptidase"/>
    <property type="match status" value="1"/>
</dbReference>
<dbReference type="EMBL" id="QXFK01000015">
    <property type="protein sequence ID" value="RIV78690.1"/>
    <property type="molecule type" value="Genomic_DNA"/>
</dbReference>
<evidence type="ECO:0000256" key="4">
    <source>
        <dbReference type="ARBA" id="ARBA00023136"/>
    </source>
</evidence>
<dbReference type="PANTHER" id="PTHR30168">
    <property type="entry name" value="PUTATIVE MEMBRANE PROTEIN YPFJ"/>
    <property type="match status" value="1"/>
</dbReference>
<keyword evidence="7" id="KW-1185">Reference proteome</keyword>
<keyword evidence="2" id="KW-0812">Transmembrane</keyword>
<dbReference type="GO" id="GO:0016020">
    <property type="term" value="C:membrane"/>
    <property type="evidence" value="ECO:0007669"/>
    <property type="project" value="UniProtKB-SubCell"/>
</dbReference>
<dbReference type="OrthoDB" id="9774900at2"/>
<feature type="region of interest" description="Disordered" evidence="5">
    <location>
        <begin position="1"/>
        <end position="25"/>
    </location>
</feature>
<dbReference type="AlphaFoldDB" id="A0A418NI75"/>
<dbReference type="GO" id="GO:0006508">
    <property type="term" value="P:proteolysis"/>
    <property type="evidence" value="ECO:0007669"/>
    <property type="project" value="UniProtKB-KW"/>
</dbReference>
<dbReference type="RefSeq" id="WP_119512783.1">
    <property type="nucleotide sequence ID" value="NZ_QXFK01000015.1"/>
</dbReference>
<feature type="compositionally biased region" description="Gly residues" evidence="5">
    <location>
        <begin position="15"/>
        <end position="25"/>
    </location>
</feature>
<keyword evidence="6" id="KW-0645">Protease</keyword>
<accession>A0A418NI75</accession>
<keyword evidence="6" id="KW-0482">Metalloprotease</keyword>
<sequence length="290" mass="31086">MRLNRFDPRNIRVRQGGGGGSRFPGGGGGKVGCGTLVIVVVAALVFGVDPGQMLGTIDSVQQSAPAGQRPQSSLSETQVCEQNEYALEACNALDSLNRTWQPEFERAGIAFQDPVLEFYAGGTNSGCGGASSAMGPFYCPADQGIYIDTSFYDTLARELGAGGDFARYYVMAHEYGHHIQYLTGLAAQVRSAQSQNPGRANELQVRMELQADCYAGVWAGKNRNLIDPGDMEEGLRAASAIGDDTLQRQAGQQVSPESFTHGSSAQRTEALQRGMEQADDSVCDAYFDMR</sequence>
<comment type="subcellular location">
    <subcellularLocation>
        <location evidence="1">Membrane</location>
        <topology evidence="1">Single-pass membrane protein</topology>
    </subcellularLocation>
</comment>
<proteinExistence type="predicted"/>
<comment type="caution">
    <text evidence="6">The sequence shown here is derived from an EMBL/GenBank/DDBJ whole genome shotgun (WGS) entry which is preliminary data.</text>
</comment>
<protein>
    <submittedName>
        <fullName evidence="6">Zinc metalloprotease</fullName>
    </submittedName>
</protein>
<evidence type="ECO:0000256" key="1">
    <source>
        <dbReference type="ARBA" id="ARBA00004167"/>
    </source>
</evidence>
<feature type="compositionally biased region" description="Basic and acidic residues" evidence="5">
    <location>
        <begin position="1"/>
        <end position="10"/>
    </location>
</feature>
<reference evidence="6 7" key="1">
    <citation type="submission" date="2018-08" db="EMBL/GenBank/DDBJ databases">
        <title>Altererythrobacter sp.Ery1 and Ery12, the genome sequencing of novel strains in genus Alterythrobacter.</title>
        <authorList>
            <person name="Cheng H."/>
            <person name="Wu Y.-H."/>
            <person name="Fang C."/>
            <person name="Xu X.-W."/>
        </authorList>
    </citation>
    <scope>NUCLEOTIDE SEQUENCE [LARGE SCALE GENOMIC DNA]</scope>
    <source>
        <strain evidence="6 7">Ery1</strain>
    </source>
</reference>
<evidence type="ECO:0000256" key="2">
    <source>
        <dbReference type="ARBA" id="ARBA00022692"/>
    </source>
</evidence>
<evidence type="ECO:0000256" key="3">
    <source>
        <dbReference type="ARBA" id="ARBA00022989"/>
    </source>
</evidence>
<organism evidence="6 7">
    <name type="scientific">Pelagerythrobacter aerophilus</name>
    <dbReference type="NCBI Taxonomy" id="2306995"/>
    <lineage>
        <taxon>Bacteria</taxon>
        <taxon>Pseudomonadati</taxon>
        <taxon>Pseudomonadota</taxon>
        <taxon>Alphaproteobacteria</taxon>
        <taxon>Sphingomonadales</taxon>
        <taxon>Erythrobacteraceae</taxon>
        <taxon>Pelagerythrobacter</taxon>
    </lineage>
</organism>
<dbReference type="Proteomes" id="UP000285092">
    <property type="component" value="Unassembled WGS sequence"/>
</dbReference>
<evidence type="ECO:0000256" key="5">
    <source>
        <dbReference type="SAM" id="MobiDB-lite"/>
    </source>
</evidence>
<evidence type="ECO:0000313" key="7">
    <source>
        <dbReference type="Proteomes" id="UP000285092"/>
    </source>
</evidence>
<dbReference type="InterPro" id="IPR007343">
    <property type="entry name" value="Uncharacterised_pept_Zn_put"/>
</dbReference>